<proteinExistence type="predicted"/>
<gene>
    <name evidence="1" type="ORF">RRF57_011381</name>
</gene>
<protein>
    <submittedName>
        <fullName evidence="1">Uncharacterized protein</fullName>
    </submittedName>
</protein>
<organism evidence="1 2">
    <name type="scientific">Xylaria bambusicola</name>
    <dbReference type="NCBI Taxonomy" id="326684"/>
    <lineage>
        <taxon>Eukaryota</taxon>
        <taxon>Fungi</taxon>
        <taxon>Dikarya</taxon>
        <taxon>Ascomycota</taxon>
        <taxon>Pezizomycotina</taxon>
        <taxon>Sordariomycetes</taxon>
        <taxon>Xylariomycetidae</taxon>
        <taxon>Xylariales</taxon>
        <taxon>Xylariaceae</taxon>
        <taxon>Xylaria</taxon>
    </lineage>
</organism>
<evidence type="ECO:0000313" key="2">
    <source>
        <dbReference type="Proteomes" id="UP001305414"/>
    </source>
</evidence>
<evidence type="ECO:0000313" key="1">
    <source>
        <dbReference type="EMBL" id="KAK5635669.1"/>
    </source>
</evidence>
<dbReference type="AlphaFoldDB" id="A0AAN7V2N3"/>
<name>A0AAN7V2N3_9PEZI</name>
<accession>A0AAN7V2N3</accession>
<dbReference type="Proteomes" id="UP001305414">
    <property type="component" value="Unassembled WGS sequence"/>
</dbReference>
<reference evidence="1 2" key="1">
    <citation type="submission" date="2023-10" db="EMBL/GenBank/DDBJ databases">
        <title>Draft genome sequence of Xylaria bambusicola isolate GMP-LS, the root and basal stem rot pathogen of sugarcane in Indonesia.</title>
        <authorList>
            <person name="Selvaraj P."/>
            <person name="Muralishankar V."/>
            <person name="Muruganantham S."/>
            <person name="Sp S."/>
            <person name="Haryani S."/>
            <person name="Lau K.J.X."/>
            <person name="Naqvi N.I."/>
        </authorList>
    </citation>
    <scope>NUCLEOTIDE SEQUENCE [LARGE SCALE GENOMIC DNA]</scope>
    <source>
        <strain evidence="1">GMP-LS</strain>
    </source>
</reference>
<sequence>MDLVIDAEPREISASGKLCRRLVIPLKLRKCDPQIQRYHEMTPGFVPGRRWRARVCGVWGWRGFEHDLPVPYIKVQVRPGSRYASDQYFLSTCYEFAGMT</sequence>
<dbReference type="EMBL" id="JAWHQM010000056">
    <property type="protein sequence ID" value="KAK5635669.1"/>
    <property type="molecule type" value="Genomic_DNA"/>
</dbReference>
<keyword evidence="2" id="KW-1185">Reference proteome</keyword>
<comment type="caution">
    <text evidence="1">The sequence shown here is derived from an EMBL/GenBank/DDBJ whole genome shotgun (WGS) entry which is preliminary data.</text>
</comment>